<dbReference type="EMBL" id="FOIO01000002">
    <property type="protein sequence ID" value="SET18233.1"/>
    <property type="molecule type" value="Genomic_DNA"/>
</dbReference>
<dbReference type="InterPro" id="IPR044005">
    <property type="entry name" value="DZR_2"/>
</dbReference>
<dbReference type="PANTHER" id="PTHR47505:SF1">
    <property type="entry name" value="DNA UTILIZATION PROTEIN YHGH"/>
    <property type="match status" value="1"/>
</dbReference>
<dbReference type="AlphaFoldDB" id="A0A1I0CGG1"/>
<reference evidence="4 5" key="1">
    <citation type="submission" date="2016-10" db="EMBL/GenBank/DDBJ databases">
        <authorList>
            <person name="Varghese N."/>
            <person name="Submissions S."/>
        </authorList>
    </citation>
    <scope>NUCLEOTIDE SEQUENCE [LARGE SCALE GENOMIC DNA]</scope>
    <source>
        <strain evidence="4 5">NLAE-zl-C196</strain>
    </source>
</reference>
<evidence type="ECO:0000259" key="3">
    <source>
        <dbReference type="Pfam" id="PF18912"/>
    </source>
</evidence>
<feature type="domain" description="Phosphoribosyltransferase" evidence="2">
    <location>
        <begin position="157"/>
        <end position="253"/>
    </location>
</feature>
<dbReference type="RefSeq" id="WP_074661366.1">
    <property type="nucleotide sequence ID" value="NZ_FOIO01000002.1"/>
</dbReference>
<evidence type="ECO:0000313" key="4">
    <source>
        <dbReference type="EMBL" id="SET18233.1"/>
    </source>
</evidence>
<comment type="caution">
    <text evidence="4">The sequence shown here is derived from an EMBL/GenBank/DDBJ whole genome shotgun (WGS) entry which is preliminary data.</text>
</comment>
<evidence type="ECO:0000256" key="1">
    <source>
        <dbReference type="ARBA" id="ARBA00008007"/>
    </source>
</evidence>
<evidence type="ECO:0000259" key="2">
    <source>
        <dbReference type="Pfam" id="PF00156"/>
    </source>
</evidence>
<sequence>MVEIRTKTPIKTPFKVPFKIIQEGSDFLTDILFPRRCPVCGDIVLPKGNLICPGCMAKLSWVRRPVCKKCGKEVLDETIEYCRDCARHKRSFDYGLSLINYDDTASRSMARIKYNNRREYLDFYSEAMVRKMGKRIRSMDGDALIPVPVHPSRLRERGFNQAEELARRLSGQLGIPVNTSVLKRERKTAPQKNLDSSGRLKNLEQAFTAAALPSAMQKVILVDDIYTTGSTIEACARVLRKAGAEHVYFVTIFIGHGQ</sequence>
<organism evidence="4 5">
    <name type="scientific">Enterocloster clostridioformis</name>
    <dbReference type="NCBI Taxonomy" id="1531"/>
    <lineage>
        <taxon>Bacteria</taxon>
        <taxon>Bacillati</taxon>
        <taxon>Bacillota</taxon>
        <taxon>Clostridia</taxon>
        <taxon>Lachnospirales</taxon>
        <taxon>Lachnospiraceae</taxon>
        <taxon>Enterocloster</taxon>
    </lineage>
</organism>
<dbReference type="InterPro" id="IPR051910">
    <property type="entry name" value="ComF/GntX_DNA_util-trans"/>
</dbReference>
<accession>A0A1I0CGG1</accession>
<comment type="similarity">
    <text evidence="1">Belongs to the ComF/GntX family.</text>
</comment>
<dbReference type="InterPro" id="IPR000836">
    <property type="entry name" value="PRTase_dom"/>
</dbReference>
<dbReference type="Gene3D" id="3.40.50.2020">
    <property type="match status" value="1"/>
</dbReference>
<dbReference type="InterPro" id="IPR029057">
    <property type="entry name" value="PRTase-like"/>
</dbReference>
<feature type="domain" description="Double zinc ribbon" evidence="3">
    <location>
        <begin position="29"/>
        <end position="86"/>
    </location>
</feature>
<dbReference type="Pfam" id="PF18912">
    <property type="entry name" value="DZR_2"/>
    <property type="match status" value="1"/>
</dbReference>
<proteinExistence type="inferred from homology"/>
<dbReference type="Pfam" id="PF00156">
    <property type="entry name" value="Pribosyltran"/>
    <property type="match status" value="1"/>
</dbReference>
<dbReference type="PANTHER" id="PTHR47505">
    <property type="entry name" value="DNA UTILIZATION PROTEIN YHGH"/>
    <property type="match status" value="1"/>
</dbReference>
<evidence type="ECO:0000313" key="5">
    <source>
        <dbReference type="Proteomes" id="UP000182121"/>
    </source>
</evidence>
<dbReference type="SUPFAM" id="SSF53271">
    <property type="entry name" value="PRTase-like"/>
    <property type="match status" value="1"/>
</dbReference>
<protein>
    <submittedName>
        <fullName evidence="4">ComF family protein</fullName>
    </submittedName>
</protein>
<dbReference type="CDD" id="cd06223">
    <property type="entry name" value="PRTases_typeI"/>
    <property type="match status" value="1"/>
</dbReference>
<dbReference type="Proteomes" id="UP000182121">
    <property type="component" value="Unassembled WGS sequence"/>
</dbReference>
<gene>
    <name evidence="4" type="ORF">SAMN05216521_100244</name>
</gene>
<name>A0A1I0CGG1_9FIRM</name>